<accession>A0A0W0X2T6</accession>
<evidence type="ECO:0000313" key="3">
    <source>
        <dbReference type="Proteomes" id="UP000054725"/>
    </source>
</evidence>
<name>A0A0W0X2T6_9GAMM</name>
<reference evidence="2 3" key="1">
    <citation type="submission" date="2015-11" db="EMBL/GenBank/DDBJ databases">
        <title>Genomic analysis of 38 Legionella species identifies large and diverse effector repertoires.</title>
        <authorList>
            <person name="Burstein D."/>
            <person name="Amaro F."/>
            <person name="Zusman T."/>
            <person name="Lifshitz Z."/>
            <person name="Cohen O."/>
            <person name="Gilbert J.A."/>
            <person name="Pupko T."/>
            <person name="Shuman H.A."/>
            <person name="Segal G."/>
        </authorList>
    </citation>
    <scope>NUCLEOTIDE SEQUENCE [LARGE SCALE GENOMIC DNA]</scope>
    <source>
        <strain evidence="2 3">ATCC 49506</strain>
    </source>
</reference>
<keyword evidence="3" id="KW-1185">Reference proteome</keyword>
<proteinExistence type="predicted"/>
<gene>
    <name evidence="2" type="ORF">Lnau_0336</name>
</gene>
<dbReference type="RefSeq" id="WP_058503422.1">
    <property type="nucleotide sequence ID" value="NZ_CAAAIF010000005.1"/>
</dbReference>
<dbReference type="OrthoDB" id="5649123at2"/>
<dbReference type="EMBL" id="LNYO01000004">
    <property type="protein sequence ID" value="KTD38842.1"/>
    <property type="molecule type" value="Genomic_DNA"/>
</dbReference>
<organism evidence="2 3">
    <name type="scientific">Legionella nautarum</name>
    <dbReference type="NCBI Taxonomy" id="45070"/>
    <lineage>
        <taxon>Bacteria</taxon>
        <taxon>Pseudomonadati</taxon>
        <taxon>Pseudomonadota</taxon>
        <taxon>Gammaproteobacteria</taxon>
        <taxon>Legionellales</taxon>
        <taxon>Legionellaceae</taxon>
        <taxon>Legionella</taxon>
    </lineage>
</organism>
<comment type="caution">
    <text evidence="2">The sequence shown here is derived from an EMBL/GenBank/DDBJ whole genome shotgun (WGS) entry which is preliminary data.</text>
</comment>
<dbReference type="PATRIC" id="fig|45070.6.peg.349"/>
<dbReference type="STRING" id="45070.Lnau_0336"/>
<feature type="region of interest" description="Disordered" evidence="1">
    <location>
        <begin position="298"/>
        <end position="333"/>
    </location>
</feature>
<evidence type="ECO:0000313" key="2">
    <source>
        <dbReference type="EMBL" id="KTD38842.1"/>
    </source>
</evidence>
<dbReference type="Proteomes" id="UP000054725">
    <property type="component" value="Unassembled WGS sequence"/>
</dbReference>
<protein>
    <submittedName>
        <fullName evidence="2">Dot/Icm secretion system substrate</fullName>
    </submittedName>
</protein>
<feature type="compositionally biased region" description="Basic and acidic residues" evidence="1">
    <location>
        <begin position="310"/>
        <end position="324"/>
    </location>
</feature>
<evidence type="ECO:0000256" key="1">
    <source>
        <dbReference type="SAM" id="MobiDB-lite"/>
    </source>
</evidence>
<sequence length="536" mass="60256">METSEHKQVGDQIRIETLGNHYLRGSKDLSLDPTNNLKVRMMHSVDGIPVPLDPELSAGDFVMAADYFTKAGWGYELTLPPQTGDVVADNEALFEIPISAQESRAFREAYEDLASPTVKRSDIDEIYRIENKTYIPFVKSLNSLFQQAVYYFAIKDYGNKLNLNVAHFTPWSTRAYLVGHESALRMATLAFYFKQLAEGKPGEIPEDYHDELNSIIQKIKAGGDYHFTEAQLADNQAIFTELWQRYHALAVSRDLFIMHFYSDHFAGGHMGRIGLLRETMPKKFGFLGGILINNMHNEDNTDSVTVTPPYDRDSDAYTENRDDSQAYGDGTYSEKRNDNTANLLINGMDNSLGDIARLMTTGERPDAKDYGGLTFLPAIDYTKPQPPPLLIYGPDQKIYFREEISKITKLSPQDYRNTLADPAGNGYKELTYFQAAKLVLKLRVFGFFYSPTPVKPEVKLGISLRPKAAAPVRGAEHLVKINDSTAQTEPTFTGEHRGALRRSFGEQVSHSLLSPPKDSSDKERVVDHQLATNYGC</sequence>
<dbReference type="AlphaFoldDB" id="A0A0W0X2T6"/>